<dbReference type="Gene3D" id="3.40.50.2300">
    <property type="match status" value="1"/>
</dbReference>
<evidence type="ECO:0000313" key="6">
    <source>
        <dbReference type="Proteomes" id="UP001612915"/>
    </source>
</evidence>
<keyword evidence="3" id="KW-0472">Membrane</keyword>
<dbReference type="SUPFAM" id="SSF52172">
    <property type="entry name" value="CheY-like"/>
    <property type="match status" value="1"/>
</dbReference>
<evidence type="ECO:0000256" key="3">
    <source>
        <dbReference type="SAM" id="Phobius"/>
    </source>
</evidence>
<organism evidence="5 6">
    <name type="scientific">Spongisporangium articulatum</name>
    <dbReference type="NCBI Taxonomy" id="3362603"/>
    <lineage>
        <taxon>Bacteria</taxon>
        <taxon>Bacillati</taxon>
        <taxon>Actinomycetota</taxon>
        <taxon>Actinomycetes</taxon>
        <taxon>Kineosporiales</taxon>
        <taxon>Kineosporiaceae</taxon>
        <taxon>Spongisporangium</taxon>
    </lineage>
</organism>
<dbReference type="Pfam" id="PF00072">
    <property type="entry name" value="Response_reg"/>
    <property type="match status" value="1"/>
</dbReference>
<dbReference type="PROSITE" id="PS50110">
    <property type="entry name" value="RESPONSE_REGULATORY"/>
    <property type="match status" value="1"/>
</dbReference>
<proteinExistence type="predicted"/>
<comment type="caution">
    <text evidence="5">The sequence shown here is derived from an EMBL/GenBank/DDBJ whole genome shotgun (WGS) entry which is preliminary data.</text>
</comment>
<dbReference type="InterPro" id="IPR001789">
    <property type="entry name" value="Sig_transdc_resp-reg_receiver"/>
</dbReference>
<dbReference type="EMBL" id="JBITLV010000003">
    <property type="protein sequence ID" value="MFI7587881.1"/>
    <property type="molecule type" value="Genomic_DNA"/>
</dbReference>
<keyword evidence="6" id="KW-1185">Reference proteome</keyword>
<evidence type="ECO:0000256" key="1">
    <source>
        <dbReference type="PROSITE-ProRule" id="PRU00169"/>
    </source>
</evidence>
<dbReference type="InterPro" id="IPR011006">
    <property type="entry name" value="CheY-like_superfamily"/>
</dbReference>
<keyword evidence="1" id="KW-0597">Phosphoprotein</keyword>
<dbReference type="CDD" id="cd00156">
    <property type="entry name" value="REC"/>
    <property type="match status" value="1"/>
</dbReference>
<evidence type="ECO:0000313" key="5">
    <source>
        <dbReference type="EMBL" id="MFI7587881.1"/>
    </source>
</evidence>
<gene>
    <name evidence="5" type="ORF">ACIB24_12480</name>
</gene>
<feature type="modified residue" description="4-aspartylphosphate" evidence="1">
    <location>
        <position position="136"/>
    </location>
</feature>
<keyword evidence="3" id="KW-0812">Transmembrane</keyword>
<sequence>MSNQTVVLILGLAVIAVVGLLLWRTISARGSGTWKISVGDLFKSELQLSPAQQSEMEAELKRANEARGPSAPVSPAPKLPNALPLRRILWVDDNPDGNVYETLALERLGLPVTKATSSRAAWQYLGAEQYGLVITDLGRPNDSVAGAVFLEQTKTRFPKIPIVVYTLAPDIPTAELVAAGASFVTETPGRLLSAVVTTLSTAKD</sequence>
<feature type="domain" description="Response regulatory" evidence="4">
    <location>
        <begin position="87"/>
        <end position="199"/>
    </location>
</feature>
<feature type="transmembrane region" description="Helical" evidence="3">
    <location>
        <begin position="6"/>
        <end position="26"/>
    </location>
</feature>
<feature type="region of interest" description="Disordered" evidence="2">
    <location>
        <begin position="57"/>
        <end position="78"/>
    </location>
</feature>
<evidence type="ECO:0000259" key="4">
    <source>
        <dbReference type="PROSITE" id="PS50110"/>
    </source>
</evidence>
<accession>A0ABW8ANF7</accession>
<evidence type="ECO:0000256" key="2">
    <source>
        <dbReference type="SAM" id="MobiDB-lite"/>
    </source>
</evidence>
<protein>
    <submittedName>
        <fullName evidence="5">Response regulator</fullName>
    </submittedName>
</protein>
<keyword evidence="3" id="KW-1133">Transmembrane helix</keyword>
<name>A0ABW8ANF7_9ACTN</name>
<dbReference type="Proteomes" id="UP001612915">
    <property type="component" value="Unassembled WGS sequence"/>
</dbReference>
<dbReference type="RefSeq" id="WP_398280378.1">
    <property type="nucleotide sequence ID" value="NZ_JBITLV010000003.1"/>
</dbReference>
<reference evidence="5 6" key="1">
    <citation type="submission" date="2024-10" db="EMBL/GenBank/DDBJ databases">
        <title>The Natural Products Discovery Center: Release of the First 8490 Sequenced Strains for Exploring Actinobacteria Biosynthetic Diversity.</title>
        <authorList>
            <person name="Kalkreuter E."/>
            <person name="Kautsar S.A."/>
            <person name="Yang D."/>
            <person name="Bader C.D."/>
            <person name="Teijaro C.N."/>
            <person name="Fluegel L."/>
            <person name="Davis C.M."/>
            <person name="Simpson J.R."/>
            <person name="Lauterbach L."/>
            <person name="Steele A.D."/>
            <person name="Gui C."/>
            <person name="Meng S."/>
            <person name="Li G."/>
            <person name="Viehrig K."/>
            <person name="Ye F."/>
            <person name="Su P."/>
            <person name="Kiefer A.F."/>
            <person name="Nichols A."/>
            <person name="Cepeda A.J."/>
            <person name="Yan W."/>
            <person name="Fan B."/>
            <person name="Jiang Y."/>
            <person name="Adhikari A."/>
            <person name="Zheng C.-J."/>
            <person name="Schuster L."/>
            <person name="Cowan T.M."/>
            <person name="Smanski M.J."/>
            <person name="Chevrette M.G."/>
            <person name="De Carvalho L.P.S."/>
            <person name="Shen B."/>
        </authorList>
    </citation>
    <scope>NUCLEOTIDE SEQUENCE [LARGE SCALE GENOMIC DNA]</scope>
    <source>
        <strain evidence="5 6">NPDC049639</strain>
    </source>
</reference>